<evidence type="ECO:0000256" key="4">
    <source>
        <dbReference type="SAM" id="MobiDB-lite"/>
    </source>
</evidence>
<evidence type="ECO:0000256" key="1">
    <source>
        <dbReference type="ARBA" id="ARBA00007682"/>
    </source>
</evidence>
<evidence type="ECO:0000313" key="6">
    <source>
        <dbReference type="EMBL" id="KFH47791.1"/>
    </source>
</evidence>
<feature type="domain" description="NOT2/NOT3/NOT5 C-terminal" evidence="5">
    <location>
        <begin position="391"/>
        <end position="447"/>
    </location>
</feature>
<reference evidence="7" key="1">
    <citation type="journal article" date="2014" name="Genome Announc.">
        <title>Genome sequence and annotation of Acremonium chrysogenum, producer of the beta-lactam antibiotic cephalosporin C.</title>
        <authorList>
            <person name="Terfehr D."/>
            <person name="Dahlmann T.A."/>
            <person name="Specht T."/>
            <person name="Zadra I."/>
            <person name="Kuernsteiner H."/>
            <person name="Kueck U."/>
        </authorList>
    </citation>
    <scope>NUCLEOTIDE SEQUENCE [LARGE SCALE GENOMIC DNA]</scope>
    <source>
        <strain evidence="7">ATCC 11550 / CBS 779.69 / DSM 880 / IAM 14645 / JCM 23072 / IMI 49137</strain>
    </source>
</reference>
<dbReference type="AlphaFoldDB" id="A0A086TEK9"/>
<evidence type="ECO:0000313" key="7">
    <source>
        <dbReference type="Proteomes" id="UP000029964"/>
    </source>
</evidence>
<keyword evidence="3" id="KW-0804">Transcription</keyword>
<dbReference type="EMBL" id="JPKY01000007">
    <property type="protein sequence ID" value="KFH47791.1"/>
    <property type="molecule type" value="Genomic_DNA"/>
</dbReference>
<keyword evidence="2" id="KW-0805">Transcription regulation</keyword>
<comment type="similarity">
    <text evidence="1">Belongs to the CNOT2/3/5 family.</text>
</comment>
<feature type="compositionally biased region" description="Polar residues" evidence="4">
    <location>
        <begin position="151"/>
        <end position="161"/>
    </location>
</feature>
<evidence type="ECO:0000256" key="2">
    <source>
        <dbReference type="ARBA" id="ARBA00023015"/>
    </source>
</evidence>
<gene>
    <name evidence="6" type="ORF">ACRE_014100</name>
</gene>
<organism evidence="6 7">
    <name type="scientific">Hapsidospora chrysogenum (strain ATCC 11550 / CBS 779.69 / DSM 880 / IAM 14645 / JCM 23072 / IMI 49137)</name>
    <name type="common">Acremonium chrysogenum</name>
    <dbReference type="NCBI Taxonomy" id="857340"/>
    <lineage>
        <taxon>Eukaryota</taxon>
        <taxon>Fungi</taxon>
        <taxon>Dikarya</taxon>
        <taxon>Ascomycota</taxon>
        <taxon>Pezizomycotina</taxon>
        <taxon>Sordariomycetes</taxon>
        <taxon>Hypocreomycetidae</taxon>
        <taxon>Hypocreales</taxon>
        <taxon>Bionectriaceae</taxon>
        <taxon>Hapsidospora</taxon>
    </lineage>
</organism>
<feature type="compositionally biased region" description="Polar residues" evidence="4">
    <location>
        <begin position="133"/>
        <end position="142"/>
    </location>
</feature>
<dbReference type="STRING" id="857340.A0A086TEK9"/>
<proteinExistence type="inferred from homology"/>
<feature type="compositionally biased region" description="Polar residues" evidence="4">
    <location>
        <begin position="50"/>
        <end position="72"/>
    </location>
</feature>
<dbReference type="HOGENOM" id="CLU_032319_0_0_1"/>
<feature type="region of interest" description="Disordered" evidence="4">
    <location>
        <begin position="1"/>
        <end position="275"/>
    </location>
</feature>
<dbReference type="Pfam" id="PF04153">
    <property type="entry name" value="NOT2_3_5_C"/>
    <property type="match status" value="2"/>
</dbReference>
<dbReference type="GO" id="GO:0000289">
    <property type="term" value="P:nuclear-transcribed mRNA poly(A) tail shortening"/>
    <property type="evidence" value="ECO:0007669"/>
    <property type="project" value="UniProtKB-ARBA"/>
</dbReference>
<name>A0A086TEK9_HAPC1</name>
<evidence type="ECO:0000256" key="3">
    <source>
        <dbReference type="ARBA" id="ARBA00023163"/>
    </source>
</evidence>
<dbReference type="OrthoDB" id="258627at2759"/>
<dbReference type="Gene3D" id="2.30.30.1020">
    <property type="entry name" value="CCR4-NOT complex subunit 2/3/5, C-terminal domain"/>
    <property type="match status" value="1"/>
</dbReference>
<dbReference type="GO" id="GO:0030015">
    <property type="term" value="C:CCR4-NOT core complex"/>
    <property type="evidence" value="ECO:0007669"/>
    <property type="project" value="InterPro"/>
</dbReference>
<dbReference type="PANTHER" id="PTHR23326">
    <property type="entry name" value="CCR4 NOT-RELATED"/>
    <property type="match status" value="1"/>
</dbReference>
<feature type="compositionally biased region" description="Polar residues" evidence="4">
    <location>
        <begin position="18"/>
        <end position="35"/>
    </location>
</feature>
<sequence length="458" mass="49817">MPGGFGNQQPQQPQQPGRSVSSRLPNGKMANNSSGWAFAGGVPMGGAGIQNPNRQMGGNVSFAQSLSGSQPATPLDLSEFPSLSNTAQMPSGNQASMWSSASNTGSRNISAPVQRNQSAPLSSQAGQEDMFSPSVSRMSAQHGSFRFGNQGAASQQTQPTSADDFPPLNRNGNGEIGSERMSSLGFGSQAGSTTGPMQSNRGNGLLNALSANSRTSEVRSPPGIGVPGSSRPQDNEGVAKAGAGQRASDYNGSGAKAPENRENQPPESVDLLGGMPEADKWGIKGLRTKKNPYAMFWVKVPNGSRPLSNQIYSVFDDIPAQPTVSGHRFRLPECYNVTNVQPIDSKIQSFNEETLFWIFYSCPHDIKQQMAAVELYGLRHGDCANYEIIRHTRNWRWHKKHQIWLTKDEQMAPQILSPIHERGYYIVWDTATWRKERRELTLYYNDLDTSLSQGPVVI</sequence>
<dbReference type="InterPro" id="IPR040168">
    <property type="entry name" value="Not2/3/5"/>
</dbReference>
<accession>A0A086TEK9</accession>
<evidence type="ECO:0000259" key="5">
    <source>
        <dbReference type="Pfam" id="PF04153"/>
    </source>
</evidence>
<dbReference type="InterPro" id="IPR007282">
    <property type="entry name" value="NOT2/3/5_C"/>
</dbReference>
<feature type="compositionally biased region" description="Polar residues" evidence="4">
    <location>
        <begin position="185"/>
        <end position="202"/>
    </location>
</feature>
<dbReference type="InterPro" id="IPR038635">
    <property type="entry name" value="CCR4-NOT_su2/3/5_C_sf"/>
</dbReference>
<comment type="caution">
    <text evidence="6">The sequence shown here is derived from an EMBL/GenBank/DDBJ whole genome shotgun (WGS) entry which is preliminary data.</text>
</comment>
<dbReference type="Proteomes" id="UP000029964">
    <property type="component" value="Unassembled WGS sequence"/>
</dbReference>
<protein>
    <submittedName>
        <fullName evidence="6">General negative regulator of transcription subunit-like protein</fullName>
    </submittedName>
</protein>
<feature type="compositionally biased region" description="Polar residues" evidence="4">
    <location>
        <begin position="81"/>
        <end position="126"/>
    </location>
</feature>
<feature type="domain" description="NOT2/NOT3/NOT5 C-terminal" evidence="5">
    <location>
        <begin position="321"/>
        <end position="376"/>
    </location>
</feature>
<dbReference type="GO" id="GO:0006355">
    <property type="term" value="P:regulation of DNA-templated transcription"/>
    <property type="evidence" value="ECO:0007669"/>
    <property type="project" value="InterPro"/>
</dbReference>
<feature type="compositionally biased region" description="Low complexity" evidence="4">
    <location>
        <begin position="7"/>
        <end position="17"/>
    </location>
</feature>
<keyword evidence="7" id="KW-1185">Reference proteome</keyword>